<gene>
    <name evidence="3" type="ORF">GJV82_02290</name>
</gene>
<organism evidence="3 4">
    <name type="scientific">Cellulosimicrobium composti</name>
    <dbReference type="NCBI Taxonomy" id="2672572"/>
    <lineage>
        <taxon>Bacteria</taxon>
        <taxon>Bacillati</taxon>
        <taxon>Actinomycetota</taxon>
        <taxon>Actinomycetes</taxon>
        <taxon>Micrococcales</taxon>
        <taxon>Promicromonosporaceae</taxon>
        <taxon>Cellulosimicrobium</taxon>
    </lineage>
</organism>
<dbReference type="RefSeq" id="WP_143314175.1">
    <property type="nucleotide sequence ID" value="NZ_WMKA01000003.1"/>
</dbReference>
<keyword evidence="2" id="KW-0472">Membrane</keyword>
<dbReference type="AlphaFoldDB" id="A0A6N7ZEJ6"/>
<name>A0A6N7ZEJ6_9MICO</name>
<accession>A0A6N7ZEJ6</accession>
<evidence type="ECO:0000256" key="1">
    <source>
        <dbReference type="SAM" id="MobiDB-lite"/>
    </source>
</evidence>
<evidence type="ECO:0000256" key="2">
    <source>
        <dbReference type="SAM" id="Phobius"/>
    </source>
</evidence>
<sequence length="338" mass="34347">MTEDVPDWGSVTEPAADPVGLPGNPGFLSPLVPAFAVRDPRGRPVVETPLSPRAQTLYLARLVASAGVLVAPVAGAALTLLAGHLLGSGALPDGRPAPWWLVLALAVVALVPGTLLIGVHTVALAATGSSRVGSRLTAATALLAVALGAGTVVALDRAGVEHPLARGLEPLPLAALALTALLALAGGGAAVAATLAARREAHAVQDRLRALRRDGMRTEGRLESVRYHGRWTDDGRPRLDATVTYGTPGAERRVDLLLVAPADRVPLPGAPVVVVHDPADEPTGHGTAPGPGGPGPAAPGGTSRGRWLDDVVLVELDQSRPVAYDPDVAAYARAGAED</sequence>
<evidence type="ECO:0000313" key="3">
    <source>
        <dbReference type="EMBL" id="MTG87788.1"/>
    </source>
</evidence>
<dbReference type="EMBL" id="WMKA01000003">
    <property type="protein sequence ID" value="MTG87788.1"/>
    <property type="molecule type" value="Genomic_DNA"/>
</dbReference>
<feature type="transmembrane region" description="Helical" evidence="2">
    <location>
        <begin position="99"/>
        <end position="124"/>
    </location>
</feature>
<reference evidence="3 4" key="1">
    <citation type="submission" date="2019-11" db="EMBL/GenBank/DDBJ databases">
        <title>Cellulosimicrobium composti sp. nov. isolated from a compost.</title>
        <authorList>
            <person name="Yang Y."/>
        </authorList>
    </citation>
    <scope>NUCLEOTIDE SEQUENCE [LARGE SCALE GENOMIC DNA]</scope>
    <source>
        <strain evidence="3 4">BIT-GX5</strain>
    </source>
</reference>
<evidence type="ECO:0000313" key="4">
    <source>
        <dbReference type="Proteomes" id="UP000440668"/>
    </source>
</evidence>
<dbReference type="Proteomes" id="UP000440668">
    <property type="component" value="Unassembled WGS sequence"/>
</dbReference>
<feature type="region of interest" description="Disordered" evidence="1">
    <location>
        <begin position="1"/>
        <end position="22"/>
    </location>
</feature>
<comment type="caution">
    <text evidence="3">The sequence shown here is derived from an EMBL/GenBank/DDBJ whole genome shotgun (WGS) entry which is preliminary data.</text>
</comment>
<feature type="transmembrane region" description="Helical" evidence="2">
    <location>
        <begin position="62"/>
        <end position="87"/>
    </location>
</feature>
<keyword evidence="2" id="KW-0812">Transmembrane</keyword>
<feature type="region of interest" description="Disordered" evidence="1">
    <location>
        <begin position="275"/>
        <end position="305"/>
    </location>
</feature>
<keyword evidence="2" id="KW-1133">Transmembrane helix</keyword>
<protein>
    <submittedName>
        <fullName evidence="3">Uncharacterized protein</fullName>
    </submittedName>
</protein>
<feature type="transmembrane region" description="Helical" evidence="2">
    <location>
        <begin position="175"/>
        <end position="197"/>
    </location>
</feature>
<proteinExistence type="predicted"/>
<feature type="transmembrane region" description="Helical" evidence="2">
    <location>
        <begin position="136"/>
        <end position="155"/>
    </location>
</feature>